<feature type="compositionally biased region" description="Pro residues" evidence="1">
    <location>
        <begin position="24"/>
        <end position="92"/>
    </location>
</feature>
<sequence length="354" mass="36198">MSQPPEQPGDPAEPFAGDQNPAGYAPPPRHAAPSYGAPPPSSAPPPGYGQPPGGYSPPPGSAPPPPPPGYAAPPPPPPGYGAPPAGYPPPPGFGAYGDPASAQFDVTQAFKWSWGKFQQNIAALVVPVLIYVAVITVFALIAALLPMVFGESTSTTYTDSYGETTSGVDIAYGPASIAVMVVGYVLLFIAAIYMHAGVTTGCLDIADGKPVTIGTFFKPRNLGAVFVVALLIAFGTVIGSILCIIPGIIFAFVTLFAIPFVVDRSLSPVESIKASIATTRANLVPALLSWLVQYAVVLVGELLCGVGMIAAIPIAALIQVYTYRKLSGGQVVALEQPGYPAGPPAGPPPGQQLA</sequence>
<accession>A0ABY3UXS5</accession>
<organism evidence="3 4">
    <name type="scientific">Mycobacterium lentiflavum</name>
    <dbReference type="NCBI Taxonomy" id="141349"/>
    <lineage>
        <taxon>Bacteria</taxon>
        <taxon>Bacillati</taxon>
        <taxon>Actinomycetota</taxon>
        <taxon>Actinomycetes</taxon>
        <taxon>Mycobacteriales</taxon>
        <taxon>Mycobacteriaceae</taxon>
        <taxon>Mycobacterium</taxon>
        <taxon>Mycobacterium simiae complex</taxon>
    </lineage>
</organism>
<keyword evidence="2" id="KW-0472">Membrane</keyword>
<evidence type="ECO:0000313" key="4">
    <source>
        <dbReference type="Proteomes" id="UP001055171"/>
    </source>
</evidence>
<evidence type="ECO:0000256" key="2">
    <source>
        <dbReference type="SAM" id="Phobius"/>
    </source>
</evidence>
<proteinExistence type="predicted"/>
<dbReference type="InterPro" id="IPR010380">
    <property type="entry name" value="DUF975"/>
</dbReference>
<keyword evidence="2" id="KW-0812">Transmembrane</keyword>
<evidence type="ECO:0000313" key="3">
    <source>
        <dbReference type="EMBL" id="ULP44375.1"/>
    </source>
</evidence>
<protein>
    <recommendedName>
        <fullName evidence="5">Proline and glycine rich transmembrane protein</fullName>
    </recommendedName>
</protein>
<dbReference type="PANTHER" id="PTHR40076">
    <property type="entry name" value="MEMBRANE PROTEIN-RELATED"/>
    <property type="match status" value="1"/>
</dbReference>
<feature type="transmembrane region" description="Helical" evidence="2">
    <location>
        <begin position="121"/>
        <end position="150"/>
    </location>
</feature>
<feature type="transmembrane region" description="Helical" evidence="2">
    <location>
        <begin position="291"/>
        <end position="318"/>
    </location>
</feature>
<keyword evidence="4" id="KW-1185">Reference proteome</keyword>
<dbReference type="Proteomes" id="UP001055171">
    <property type="component" value="Chromosome"/>
</dbReference>
<dbReference type="RefSeq" id="WP_239722824.1">
    <property type="nucleotide sequence ID" value="NZ_CP092423.2"/>
</dbReference>
<feature type="transmembrane region" description="Helical" evidence="2">
    <location>
        <begin position="170"/>
        <end position="193"/>
    </location>
</feature>
<evidence type="ECO:0000256" key="1">
    <source>
        <dbReference type="SAM" id="MobiDB-lite"/>
    </source>
</evidence>
<reference evidence="3" key="1">
    <citation type="submission" date="2022-08" db="EMBL/GenBank/DDBJ databases">
        <title>Complete genome sequence of 14 non-tuberculosis mycobacteria type-strains.</title>
        <authorList>
            <person name="Igarashi Y."/>
            <person name="Osugi A."/>
            <person name="Mitarai S."/>
        </authorList>
    </citation>
    <scope>NUCLEOTIDE SEQUENCE</scope>
    <source>
        <strain evidence="3">ATCC 51985</strain>
    </source>
</reference>
<dbReference type="PANTHER" id="PTHR40076:SF1">
    <property type="entry name" value="MEMBRANE PROTEIN"/>
    <property type="match status" value="1"/>
</dbReference>
<dbReference type="EMBL" id="CP092423">
    <property type="protein sequence ID" value="ULP44375.1"/>
    <property type="molecule type" value="Genomic_DNA"/>
</dbReference>
<feature type="transmembrane region" description="Helical" evidence="2">
    <location>
        <begin position="225"/>
        <end position="258"/>
    </location>
</feature>
<gene>
    <name evidence="3" type="ORF">MJO58_10840</name>
</gene>
<keyword evidence="2" id="KW-1133">Transmembrane helix</keyword>
<evidence type="ECO:0008006" key="5">
    <source>
        <dbReference type="Google" id="ProtNLM"/>
    </source>
</evidence>
<name>A0ABY3UXS5_MYCLN</name>
<feature type="region of interest" description="Disordered" evidence="1">
    <location>
        <begin position="1"/>
        <end position="94"/>
    </location>
</feature>